<keyword evidence="3" id="KW-0418">Kinase</keyword>
<comment type="similarity">
    <text evidence="1">Belongs to the HipA Ser/Thr kinase family.</text>
</comment>
<dbReference type="Pfam" id="PF07804">
    <property type="entry name" value="HipA_C"/>
    <property type="match status" value="1"/>
</dbReference>
<dbReference type="InterPro" id="IPR012893">
    <property type="entry name" value="HipA-like_C"/>
</dbReference>
<dbReference type="GO" id="GO:0004674">
    <property type="term" value="F:protein serine/threonine kinase activity"/>
    <property type="evidence" value="ECO:0007669"/>
    <property type="project" value="TreeGrafter"/>
</dbReference>
<feature type="domain" description="HipA-like C-terminal" evidence="4">
    <location>
        <begin position="170"/>
        <end position="407"/>
    </location>
</feature>
<dbReference type="AlphaFoldDB" id="A0A290MU36"/>
<dbReference type="InterPro" id="IPR052028">
    <property type="entry name" value="HipA_Ser/Thr_kinase"/>
</dbReference>
<organism evidence="6 7">
    <name type="scientific">Caulobacter vibrioides</name>
    <name type="common">Caulobacter crescentus</name>
    <dbReference type="NCBI Taxonomy" id="155892"/>
    <lineage>
        <taxon>Bacteria</taxon>
        <taxon>Pseudomonadati</taxon>
        <taxon>Pseudomonadota</taxon>
        <taxon>Alphaproteobacteria</taxon>
        <taxon>Caulobacterales</taxon>
        <taxon>Caulobacteraceae</taxon>
        <taxon>Caulobacter</taxon>
    </lineage>
</organism>
<accession>A0A290MU36</accession>
<evidence type="ECO:0000256" key="2">
    <source>
        <dbReference type="ARBA" id="ARBA00022679"/>
    </source>
</evidence>
<feature type="domain" description="HipA N-terminal subdomain 1" evidence="5">
    <location>
        <begin position="6"/>
        <end position="116"/>
    </location>
</feature>
<sequence length="435" mass="47876">MTTVAEVRLWGSRIGAVSLEDGAETAAFAYEPGFLASGIQPAPLMMPLKAGVFSFPDLPPRSFHGLPGMLADALPDKYGHVLIDAWLATQGRSPESFNAVERLCYTGRRGMGALEFSPMAGPRRRVSSKIDIDALVTLASEVLTHRHDLRASFADADKADALRDILSVGTSAGGARAKAVIAWNPDTNEVRSGQVEAGEGFGYWLLKFDGVSGNKDKELADPKGYGAVEHAYGQMAAAAGIDVAESRLLEEGGRRHFMSKRFDRLDGGGKLHMQSLAAIAHLDFNDPVANSYEQALFTMRRMGLPMAQLEEQFRRMVFNVLARNQDDHVKNIAFLMDRAGRWRLSPAFDITWSYNPDGDWTSRHQMSINGKRDGFDFADLEACAKTASISRGHVGRIFEEVREAVMRWPAFADAAGVDERWRDQIGATLRLELIR</sequence>
<dbReference type="Pfam" id="PF13657">
    <property type="entry name" value="Couple_hipA"/>
    <property type="match status" value="1"/>
</dbReference>
<evidence type="ECO:0000313" key="6">
    <source>
        <dbReference type="EMBL" id="ATC31109.1"/>
    </source>
</evidence>
<evidence type="ECO:0000259" key="5">
    <source>
        <dbReference type="Pfam" id="PF13657"/>
    </source>
</evidence>
<proteinExistence type="inferred from homology"/>
<evidence type="ECO:0000256" key="1">
    <source>
        <dbReference type="ARBA" id="ARBA00010164"/>
    </source>
</evidence>
<dbReference type="PANTHER" id="PTHR37419">
    <property type="entry name" value="SERINE/THREONINE-PROTEIN KINASE TOXIN HIPA"/>
    <property type="match status" value="1"/>
</dbReference>
<dbReference type="GO" id="GO:0005829">
    <property type="term" value="C:cytosol"/>
    <property type="evidence" value="ECO:0007669"/>
    <property type="project" value="TreeGrafter"/>
</dbReference>
<dbReference type="Gene3D" id="1.10.1070.20">
    <property type="match status" value="1"/>
</dbReference>
<dbReference type="EMBL" id="CP023315">
    <property type="protein sequence ID" value="ATC31109.1"/>
    <property type="molecule type" value="Genomic_DNA"/>
</dbReference>
<gene>
    <name evidence="6" type="ORF">CA606_01410</name>
</gene>
<dbReference type="Proteomes" id="UP000217311">
    <property type="component" value="Chromosome"/>
</dbReference>
<dbReference type="InterPro" id="IPR017508">
    <property type="entry name" value="HipA_N1"/>
</dbReference>
<name>A0A290MU36_CAUVI</name>
<evidence type="ECO:0000313" key="7">
    <source>
        <dbReference type="Proteomes" id="UP000217311"/>
    </source>
</evidence>
<protein>
    <submittedName>
        <fullName evidence="6">Type II toxin-antitoxin system HipA family toxin</fullName>
    </submittedName>
</protein>
<dbReference type="RefSeq" id="WP_096050575.1">
    <property type="nucleotide sequence ID" value="NZ_CP023315.3"/>
</dbReference>
<reference evidence="7" key="1">
    <citation type="submission" date="2017-09" db="EMBL/GenBank/DDBJ databases">
        <title>Genome evolution observed in wild isolates of Caulobacter crescentus.</title>
        <authorList>
            <person name="Ely B."/>
            <person name="Wilson K."/>
            <person name="Scott D."/>
        </authorList>
    </citation>
    <scope>NUCLEOTIDE SEQUENCE [LARGE SCALE GENOMIC DNA]</scope>
    <source>
        <strain evidence="7">CB13b1a</strain>
    </source>
</reference>
<evidence type="ECO:0000256" key="3">
    <source>
        <dbReference type="ARBA" id="ARBA00022777"/>
    </source>
</evidence>
<evidence type="ECO:0000259" key="4">
    <source>
        <dbReference type="Pfam" id="PF07804"/>
    </source>
</evidence>
<keyword evidence="2" id="KW-0808">Transferase</keyword>
<dbReference type="PANTHER" id="PTHR37419:SF8">
    <property type="entry name" value="TOXIN YJJJ"/>
    <property type="match status" value="1"/>
</dbReference>